<feature type="compositionally biased region" description="Gly residues" evidence="1">
    <location>
        <begin position="174"/>
        <end position="183"/>
    </location>
</feature>
<feature type="compositionally biased region" description="Basic and acidic residues" evidence="1">
    <location>
        <begin position="87"/>
        <end position="100"/>
    </location>
</feature>
<feature type="non-terminal residue" evidence="2">
    <location>
        <position position="211"/>
    </location>
</feature>
<dbReference type="Proteomes" id="UP000815260">
    <property type="component" value="Unassembled WGS sequence"/>
</dbReference>
<reference evidence="2" key="2">
    <citation type="submission" date="2020-03" db="EMBL/GenBank/DDBJ databases">
        <title>The second near-complete assembly of the hexaploid bread wheat (Triticum aestivum) genome.</title>
        <authorList>
            <person name="Zimin A.V."/>
            <person name="Puiu D."/>
            <person name="Shumante A."/>
            <person name="Alonge M."/>
            <person name="Salzberg S.L."/>
        </authorList>
    </citation>
    <scope>NUCLEOTIDE SEQUENCE</scope>
    <source>
        <tissue evidence="2">Leaf</tissue>
    </source>
</reference>
<name>A0A9R0GKM8_WHEAT</name>
<protein>
    <submittedName>
        <fullName evidence="2">Uncharacterized protein</fullName>
    </submittedName>
</protein>
<sequence length="211" mass="23674">MLQEQHLRRYKYLSLSPIGLHRSIPTQASVTQQQTTSFSYLRSDTEFSERTSQTKANTDDVDREAEQRVQPLRRPLGGPLRHLPFHRPGDLRRQQRDGRVRQRPCGLEGDPRGARLQGRPPRREEGGGQGGGGGRQRARRQRRAEQGEGGQERQVAPRGAQQRQVRAAFPAAGGRQGGGGQGRAGERRAHRHRAQGRGQEARGEGHRDLRL</sequence>
<feature type="region of interest" description="Disordered" evidence="1">
    <location>
        <begin position="26"/>
        <end position="211"/>
    </location>
</feature>
<proteinExistence type="predicted"/>
<evidence type="ECO:0000313" key="2">
    <source>
        <dbReference type="EMBL" id="MBC2899301.1"/>
    </source>
</evidence>
<feature type="compositionally biased region" description="Basic and acidic residues" evidence="1">
    <location>
        <begin position="199"/>
        <end position="211"/>
    </location>
</feature>
<evidence type="ECO:0000256" key="1">
    <source>
        <dbReference type="SAM" id="MobiDB-lite"/>
    </source>
</evidence>
<gene>
    <name evidence="2" type="ORF">CFC21_112154</name>
</gene>
<feature type="compositionally biased region" description="Basic and acidic residues" evidence="1">
    <location>
        <begin position="57"/>
        <end position="67"/>
    </location>
</feature>
<comment type="caution">
    <text evidence="2">The sequence shown here is derived from an EMBL/GenBank/DDBJ whole genome shotgun (WGS) entry which is preliminary data.</text>
</comment>
<feature type="compositionally biased region" description="Low complexity" evidence="1">
    <location>
        <begin position="72"/>
        <end position="82"/>
    </location>
</feature>
<dbReference type="AlphaFoldDB" id="A0A9R0GKM8"/>
<organism evidence="2 3">
    <name type="scientific">Triticum aestivum</name>
    <name type="common">Wheat</name>
    <dbReference type="NCBI Taxonomy" id="4565"/>
    <lineage>
        <taxon>Eukaryota</taxon>
        <taxon>Viridiplantae</taxon>
        <taxon>Streptophyta</taxon>
        <taxon>Embryophyta</taxon>
        <taxon>Tracheophyta</taxon>
        <taxon>Spermatophyta</taxon>
        <taxon>Magnoliopsida</taxon>
        <taxon>Liliopsida</taxon>
        <taxon>Poales</taxon>
        <taxon>Poaceae</taxon>
        <taxon>BOP clade</taxon>
        <taxon>Pooideae</taxon>
        <taxon>Triticodae</taxon>
        <taxon>Triticeae</taxon>
        <taxon>Triticinae</taxon>
        <taxon>Triticum</taxon>
    </lineage>
</organism>
<feature type="compositionally biased region" description="Low complexity" evidence="1">
    <location>
        <begin position="26"/>
        <end position="39"/>
    </location>
</feature>
<dbReference type="EMBL" id="NMPL03009813">
    <property type="protein sequence ID" value="MBC2899301.1"/>
    <property type="molecule type" value="Genomic_DNA"/>
</dbReference>
<reference evidence="2" key="1">
    <citation type="journal article" date="2017" name="Gigascience">
        <title>The first near-complete assembly of the hexaploid bread wheat genome, Triticum aestivum.</title>
        <authorList>
            <person name="Zimin A.V."/>
            <person name="Puiu D."/>
            <person name="Hall R."/>
            <person name="Kingan S."/>
            <person name="Clavijo B.J."/>
            <person name="Salzberg S.L."/>
        </authorList>
    </citation>
    <scope>NUCLEOTIDE SEQUENCE</scope>
    <source>
        <tissue evidence="2">Leaf</tissue>
    </source>
</reference>
<accession>A0A9R0GKM8</accession>
<evidence type="ECO:0000313" key="3">
    <source>
        <dbReference type="Proteomes" id="UP000815260"/>
    </source>
</evidence>